<dbReference type="Gene3D" id="3.40.50.12780">
    <property type="entry name" value="N-terminal domain of ligase-like"/>
    <property type="match status" value="1"/>
</dbReference>
<dbReference type="CDD" id="cd07989">
    <property type="entry name" value="LPLAT_AGPAT-like"/>
    <property type="match status" value="1"/>
</dbReference>
<dbReference type="Pfam" id="PF01553">
    <property type="entry name" value="Acyltransferase"/>
    <property type="match status" value="1"/>
</dbReference>
<dbReference type="InterPro" id="IPR036259">
    <property type="entry name" value="MFS_trans_sf"/>
</dbReference>
<keyword evidence="3" id="KW-0472">Membrane</keyword>
<dbReference type="Gene3D" id="3.30.300.30">
    <property type="match status" value="1"/>
</dbReference>
<feature type="transmembrane region" description="Helical" evidence="3">
    <location>
        <begin position="236"/>
        <end position="253"/>
    </location>
</feature>
<dbReference type="PROSITE" id="PS00455">
    <property type="entry name" value="AMP_BINDING"/>
    <property type="match status" value="1"/>
</dbReference>
<sequence length="990" mass="108462" precursor="true">MPPLKRIYGFMVFIAALLFAPAIHSGLAHLFAGQDPLFLNAWAVLLAAAPFAIFAIVRYSRSGNTTLDWQTARQHSDLWLTIMGQGVFWAILLVLLALYPAFAKSSLGLEHIAAISVLLGFVAIGIVIGILIANHLSQTHVETGVAPIGAFGIVAGLLLFGFVPTVPLQATLLLGIGIMGGLFVAPMYALLHYHIPDEQQLAKMLPLNDMVQMLVVLAFISVAAALAWVGLDAPHLLTMLTGVTIAGALYTFYHLPQSLLRFVVSRFFHARYRLKVIGFEHLPARGGVLLLGNHISFIDWALVQMASPRQLHFVIEKGYYERWYLKGVLKWLGVVPISSSASADSLEKVTELLKAGEAVCLFPEGAISRTGQLGEFKRGYEKAVKDTDTVIVPFYLHGLWGSRFSRSSGFLRQNRHSGFKTDIVVAFGKPLPRNIQAYELKQKIFDLSFTSWDAYSHMIDPILLNWLRSAKRQSFRIAASDVIGEPMSHHRFITAVFRFAAEINKLSPEQNIGMLLPTSAGGAIANMAVLSLGKTVVNINFTASSEAIKSSVEQAGLKKIYTSKRFLDKLKERNVHIPDILPDTPLIFLEDLKEGIPKAKLLGTLLMVMLLPTRVLQWLYLPKIDMESTAAILFSSGSEGAPKGIELSHRNLAINARQVADALNTLDNDVIMGTLPTFHAFGLLASTLMPLSEGIPIICHPDPTDAVNIGKGIAKYEATLLFGTSTFLRLYAKNSRVHPLMFQSLRYVVAGAEKLSPDVRRLFLDKFGKKLLEGYGATETSPVASVNLPDQLDTRYWKVQAANREGTVGLPLPGTSFRIVDPNTLETLPTGSDGLILIGGPQVMKGYLHNPEKTADAIAELDGQRWYKTGDKGHVDEDGFLTIVDRYSRFAKLGGEMVSLGAIEQQVRNILGEPELELVAVNLPDEKKGEKVILMIAGERDEAEVRRKLVEGGMNALMVPALIRCVDEVPKLGSGKTDFANARKLALSVV</sequence>
<evidence type="ECO:0000313" key="6">
    <source>
        <dbReference type="Proteomes" id="UP000005317"/>
    </source>
</evidence>
<feature type="domain" description="Phospholipid/glycerol acyltransferase" evidence="4">
    <location>
        <begin position="288"/>
        <end position="399"/>
    </location>
</feature>
<keyword evidence="3" id="KW-1133">Transmembrane helix</keyword>
<keyword evidence="2 5" id="KW-0436">Ligase</keyword>
<dbReference type="InterPro" id="IPR002123">
    <property type="entry name" value="Plipid/glycerol_acylTrfase"/>
</dbReference>
<dbReference type="Gene3D" id="1.20.1250.20">
    <property type="entry name" value="MFS general substrate transporter like domains"/>
    <property type="match status" value="1"/>
</dbReference>
<dbReference type="AlphaFoldDB" id="A0A656HD22"/>
<feature type="transmembrane region" description="Helical" evidence="3">
    <location>
        <begin position="7"/>
        <end position="31"/>
    </location>
</feature>
<reference evidence="6" key="1">
    <citation type="journal article" date="2011" name="Stand. Genomic Sci.">
        <title>Genome sequence of the filamentous, gliding Thiothrix nivea neotype strain (JP2(T)).</title>
        <authorList>
            <person name="Lapidus A."/>
            <person name="Nolan M."/>
            <person name="Lucas S."/>
            <person name="Glavina Del Rio T."/>
            <person name="Tice H."/>
            <person name="Cheng J.F."/>
            <person name="Tapia R."/>
            <person name="Han C."/>
            <person name="Goodwin L."/>
            <person name="Pitluck S."/>
            <person name="Liolios K."/>
            <person name="Pagani I."/>
            <person name="Ivanova N."/>
            <person name="Huntemann M."/>
            <person name="Mavromatis K."/>
            <person name="Mikhailova N."/>
            <person name="Pati A."/>
            <person name="Chen A."/>
            <person name="Palaniappan K."/>
            <person name="Land M."/>
            <person name="Brambilla E.M."/>
            <person name="Rohde M."/>
            <person name="Abt B."/>
            <person name="Verbarg S."/>
            <person name="Goker M."/>
            <person name="Bristow J."/>
            <person name="Eisen J.A."/>
            <person name="Markowitz V."/>
            <person name="Hugenholtz P."/>
            <person name="Kyrpides N.C."/>
            <person name="Klenk H.P."/>
            <person name="Woyke T."/>
        </authorList>
    </citation>
    <scope>NUCLEOTIDE SEQUENCE [LARGE SCALE GENOMIC DNA]</scope>
    <source>
        <strain evidence="6">ATCC 35100 / DSM 5205 / JP2</strain>
    </source>
</reference>
<keyword evidence="3" id="KW-0812">Transmembrane</keyword>
<dbReference type="PANTHER" id="PTHR24096:SF149">
    <property type="entry name" value="AMP-BINDING DOMAIN-CONTAINING PROTEIN-RELATED"/>
    <property type="match status" value="1"/>
</dbReference>
<evidence type="ECO:0000256" key="2">
    <source>
        <dbReference type="ARBA" id="ARBA00022598"/>
    </source>
</evidence>
<evidence type="ECO:0000256" key="1">
    <source>
        <dbReference type="ARBA" id="ARBA00006432"/>
    </source>
</evidence>
<feature type="transmembrane region" description="Helical" evidence="3">
    <location>
        <begin position="145"/>
        <end position="164"/>
    </location>
</feature>
<evidence type="ECO:0000256" key="3">
    <source>
        <dbReference type="SAM" id="Phobius"/>
    </source>
</evidence>
<dbReference type="Proteomes" id="UP000005317">
    <property type="component" value="Unassembled WGS sequence"/>
</dbReference>
<dbReference type="InterPro" id="IPR042099">
    <property type="entry name" value="ANL_N_sf"/>
</dbReference>
<gene>
    <name evidence="5" type="ORF">Thini_1479</name>
</gene>
<name>A0A656HD22_THINJ</name>
<feature type="transmembrane region" description="Helical" evidence="3">
    <location>
        <begin position="111"/>
        <end position="133"/>
    </location>
</feature>
<dbReference type="SUPFAM" id="SSF56801">
    <property type="entry name" value="Acetyl-CoA synthetase-like"/>
    <property type="match status" value="1"/>
</dbReference>
<dbReference type="SUPFAM" id="SSF69593">
    <property type="entry name" value="Glycerol-3-phosphate (1)-acyltransferase"/>
    <property type="match status" value="1"/>
</dbReference>
<dbReference type="RefSeq" id="WP_002708024.1">
    <property type="nucleotide sequence ID" value="NZ_JH651384.1"/>
</dbReference>
<dbReference type="SUPFAM" id="SSF103473">
    <property type="entry name" value="MFS general substrate transporter"/>
    <property type="match status" value="1"/>
</dbReference>
<feature type="transmembrane region" description="Helical" evidence="3">
    <location>
        <begin position="211"/>
        <end position="230"/>
    </location>
</feature>
<dbReference type="GO" id="GO:0016405">
    <property type="term" value="F:CoA-ligase activity"/>
    <property type="evidence" value="ECO:0007669"/>
    <property type="project" value="TreeGrafter"/>
</dbReference>
<protein>
    <submittedName>
        <fullName evidence="5">AMP-dependent synthetase and ligase</fullName>
    </submittedName>
</protein>
<dbReference type="SMART" id="SM00563">
    <property type="entry name" value="PlsC"/>
    <property type="match status" value="1"/>
</dbReference>
<comment type="similarity">
    <text evidence="1">Belongs to the ATP-dependent AMP-binding enzyme family.</text>
</comment>
<dbReference type="Pfam" id="PF00501">
    <property type="entry name" value="AMP-binding"/>
    <property type="match status" value="1"/>
</dbReference>
<dbReference type="GO" id="GO:0016746">
    <property type="term" value="F:acyltransferase activity"/>
    <property type="evidence" value="ECO:0007669"/>
    <property type="project" value="InterPro"/>
</dbReference>
<keyword evidence="6" id="KW-1185">Reference proteome</keyword>
<evidence type="ECO:0000259" key="4">
    <source>
        <dbReference type="SMART" id="SM00563"/>
    </source>
</evidence>
<dbReference type="OrthoDB" id="9803968at2"/>
<dbReference type="InterPro" id="IPR020845">
    <property type="entry name" value="AMP-binding_CS"/>
</dbReference>
<dbReference type="PANTHER" id="PTHR24096">
    <property type="entry name" value="LONG-CHAIN-FATTY-ACID--COA LIGASE"/>
    <property type="match status" value="1"/>
</dbReference>
<organism evidence="5 6">
    <name type="scientific">Thiothrix nivea (strain ATCC 35100 / DSM 5205 / JP2)</name>
    <dbReference type="NCBI Taxonomy" id="870187"/>
    <lineage>
        <taxon>Bacteria</taxon>
        <taxon>Pseudomonadati</taxon>
        <taxon>Pseudomonadota</taxon>
        <taxon>Gammaproteobacteria</taxon>
        <taxon>Thiotrichales</taxon>
        <taxon>Thiotrichaceae</taxon>
        <taxon>Thiothrix</taxon>
    </lineage>
</organism>
<evidence type="ECO:0000313" key="5">
    <source>
        <dbReference type="EMBL" id="EIJ34082.1"/>
    </source>
</evidence>
<dbReference type="InterPro" id="IPR045851">
    <property type="entry name" value="AMP-bd_C_sf"/>
</dbReference>
<proteinExistence type="inferred from homology"/>
<feature type="transmembrane region" description="Helical" evidence="3">
    <location>
        <begin position="37"/>
        <end position="57"/>
    </location>
</feature>
<dbReference type="EMBL" id="JH651384">
    <property type="protein sequence ID" value="EIJ34082.1"/>
    <property type="molecule type" value="Genomic_DNA"/>
</dbReference>
<feature type="transmembrane region" description="Helical" evidence="3">
    <location>
        <begin position="78"/>
        <end position="99"/>
    </location>
</feature>
<dbReference type="InterPro" id="IPR000873">
    <property type="entry name" value="AMP-dep_synth/lig_dom"/>
</dbReference>
<feature type="transmembrane region" description="Helical" evidence="3">
    <location>
        <begin position="170"/>
        <end position="191"/>
    </location>
</feature>
<accession>A0A656HD22</accession>